<keyword evidence="5" id="KW-0547">Nucleotide-binding</keyword>
<keyword evidence="7" id="KW-0347">Helicase</keyword>
<accession>A0A9N9WH89</accession>
<evidence type="ECO:0000313" key="15">
    <source>
        <dbReference type="Proteomes" id="UP001153714"/>
    </source>
</evidence>
<reference evidence="14" key="2">
    <citation type="submission" date="2022-10" db="EMBL/GenBank/DDBJ databases">
        <authorList>
            <consortium name="ENA_rothamsted_submissions"/>
            <consortium name="culmorum"/>
            <person name="King R."/>
        </authorList>
    </citation>
    <scope>NUCLEOTIDE SEQUENCE</scope>
</reference>
<evidence type="ECO:0000256" key="8">
    <source>
        <dbReference type="ARBA" id="ARBA00022840"/>
    </source>
</evidence>
<dbReference type="AlphaFoldDB" id="A0A9N9WH89"/>
<reference evidence="14" key="1">
    <citation type="submission" date="2021-12" db="EMBL/GenBank/DDBJ databases">
        <authorList>
            <person name="King R."/>
        </authorList>
    </citation>
    <scope>NUCLEOTIDE SEQUENCE</scope>
</reference>
<dbReference type="InterPro" id="IPR010614">
    <property type="entry name" value="RAD3-like_helicase_DEAD"/>
</dbReference>
<protein>
    <recommendedName>
        <fullName evidence="13">Helicase ATP-binding domain-containing protein</fullName>
    </recommendedName>
</protein>
<evidence type="ECO:0000256" key="6">
    <source>
        <dbReference type="ARBA" id="ARBA00022801"/>
    </source>
</evidence>
<dbReference type="PANTHER" id="PTHR11472:SF41">
    <property type="entry name" value="ATP-DEPENDENT DNA HELICASE DDX11-RELATED"/>
    <property type="match status" value="1"/>
</dbReference>
<evidence type="ECO:0000256" key="3">
    <source>
        <dbReference type="ARBA" id="ARBA00008435"/>
    </source>
</evidence>
<dbReference type="GO" id="GO:0005524">
    <property type="term" value="F:ATP binding"/>
    <property type="evidence" value="ECO:0007669"/>
    <property type="project" value="UniProtKB-KW"/>
</dbReference>
<dbReference type="InterPro" id="IPR013020">
    <property type="entry name" value="Rad3/Chl1-like"/>
</dbReference>
<evidence type="ECO:0000256" key="11">
    <source>
        <dbReference type="ARBA" id="ARBA00023235"/>
    </source>
</evidence>
<dbReference type="GO" id="GO:0016818">
    <property type="term" value="F:hydrolase activity, acting on acid anhydrides, in phosphorus-containing anhydrides"/>
    <property type="evidence" value="ECO:0007669"/>
    <property type="project" value="InterPro"/>
</dbReference>
<evidence type="ECO:0000259" key="13">
    <source>
        <dbReference type="PROSITE" id="PS51193"/>
    </source>
</evidence>
<gene>
    <name evidence="14" type="ORF">DIATSA_LOCUS12280</name>
</gene>
<dbReference type="SUPFAM" id="SSF52540">
    <property type="entry name" value="P-loop containing nucleoside triphosphate hydrolases"/>
    <property type="match status" value="1"/>
</dbReference>
<dbReference type="Gene3D" id="3.40.50.300">
    <property type="entry name" value="P-loop containing nucleotide triphosphate hydrolases"/>
    <property type="match status" value="3"/>
</dbReference>
<evidence type="ECO:0000256" key="5">
    <source>
        <dbReference type="ARBA" id="ARBA00022741"/>
    </source>
</evidence>
<dbReference type="Pfam" id="PF13307">
    <property type="entry name" value="Helicase_C_2"/>
    <property type="match status" value="1"/>
</dbReference>
<sequence>MSPRSLPTGKVQYSNKIAKRKAWEEINELFNAEFGEKTNKEKNDCEPQEQFCRRVLFRKGVLVWCKGEDSIRNFNHTFDLKQQQTLVAMENETKNPTFYFPIQPYEIQEKFMKELYFTLENKKHGVFESPTGTGKSLSICCSALQWLKDYKREVISSLEREIEKIQQELLVSVSDNEEWLLVEYEKMQKNQTLATLRYKLDKIKKYEEKFCEMKAQVEKRKHNLDTKPKDMYFCENVNKNKNEADLNKENIDDNMSCEDEDLILEDFDGKEENESEDEAISEEDHSLKVYISSRTHSQLSQLTGEIKRTVFKNNTKVITLASRQHYCINTDVSKLKNINLINERCLDMQNSRSKSTSKSEDGKVIKKTKTKTSKACPFYNQTNINNLKELMLCDIMDMEDLVKTGKEMKACPYYASKAALDDAEYVEVLRVDITQCPPQATQLCAASLFASLRSFSTVVSQVVSGLPRPRGCRELPPIFKANITVWSLNVVLLSHAGVVSGGGSSLRLRDNVLIVDEAHGISAALQQAQCAPLSAARLSAVRAAILLYSSTYSSRLSSANLLALNRLQFVVNKLLGLLNKIPNDGKKSEETHILTLEDFVIKAEIDHLNLQNIVEFCKTSRLARKLHGFSTRHARRTLETTKSSDKKRSLETFLKNMSGKKAEAETEVDQEIPKNIEAQSEVSPGTCLYAVVEFLQMLCSRSEHGRILVQRSSTDGLFKYLLLNPALSFQQLVSDCRSVILAGGTMEPVSEFVELLSGGERQGELCEERVVGVNIVRCGHVVSPQNVLALALTSGPTLQNLSFTYNNRTDPKFLNEVCCILRNICNLVPGGIVCFLTSYSCEQILYDHMKTKGHIDAISKKKIVFREPKSAGDVDQVLSKYGAAVKNSNGEQNGALMMSVIGGKLSEGLNFSDNLCRCVVVFGMPYPNIKSPELQEKMSYLNKYSGPGAGNMYYESLCMKAVNQCIGRAVRHANDYACVLLVDERYSRPHTMSALPSFVQKSLTTNCTFGVTIGRIAKFFNGRKKKETTC</sequence>
<dbReference type="PROSITE" id="PS51193">
    <property type="entry name" value="HELICASE_ATP_BIND_2"/>
    <property type="match status" value="1"/>
</dbReference>
<evidence type="ECO:0000256" key="10">
    <source>
        <dbReference type="ARBA" id="ARBA00023014"/>
    </source>
</evidence>
<dbReference type="InterPro" id="IPR045028">
    <property type="entry name" value="DinG/Rad3-like"/>
</dbReference>
<dbReference type="OrthoDB" id="267079at2759"/>
<keyword evidence="10" id="KW-0411">Iron-sulfur</keyword>
<dbReference type="SMART" id="SM00488">
    <property type="entry name" value="DEXDc2"/>
    <property type="match status" value="1"/>
</dbReference>
<keyword evidence="6" id="KW-0378">Hydrolase</keyword>
<dbReference type="InterPro" id="IPR006555">
    <property type="entry name" value="ATP-dep_Helicase_C"/>
</dbReference>
<keyword evidence="9" id="KW-0408">Iron</keyword>
<dbReference type="EMBL" id="OU893338">
    <property type="protein sequence ID" value="CAG9794947.1"/>
    <property type="molecule type" value="Genomic_DNA"/>
</dbReference>
<dbReference type="Proteomes" id="UP001153714">
    <property type="component" value="Chromosome 7"/>
</dbReference>
<evidence type="ECO:0000256" key="9">
    <source>
        <dbReference type="ARBA" id="ARBA00023004"/>
    </source>
</evidence>
<keyword evidence="12" id="KW-0539">Nucleus</keyword>
<name>A0A9N9WH89_9NEOP</name>
<dbReference type="GO" id="GO:0051536">
    <property type="term" value="F:iron-sulfur cluster binding"/>
    <property type="evidence" value="ECO:0007669"/>
    <property type="project" value="UniProtKB-KW"/>
</dbReference>
<dbReference type="CDD" id="cd18788">
    <property type="entry name" value="SF2_C_XPD"/>
    <property type="match status" value="1"/>
</dbReference>
<dbReference type="GO" id="GO:0006139">
    <property type="term" value="P:nucleobase-containing compound metabolic process"/>
    <property type="evidence" value="ECO:0007669"/>
    <property type="project" value="InterPro"/>
</dbReference>
<dbReference type="GO" id="GO:0005634">
    <property type="term" value="C:nucleus"/>
    <property type="evidence" value="ECO:0007669"/>
    <property type="project" value="UniProtKB-SubCell"/>
</dbReference>
<dbReference type="Pfam" id="PF06733">
    <property type="entry name" value="DEAD_2"/>
    <property type="match status" value="1"/>
</dbReference>
<keyword evidence="11" id="KW-0413">Isomerase</keyword>
<dbReference type="SMART" id="SM00491">
    <property type="entry name" value="HELICc2"/>
    <property type="match status" value="1"/>
</dbReference>
<dbReference type="InterPro" id="IPR027417">
    <property type="entry name" value="P-loop_NTPase"/>
</dbReference>
<comment type="subcellular location">
    <subcellularLocation>
        <location evidence="2">Nucleus</location>
    </subcellularLocation>
</comment>
<dbReference type="GO" id="GO:0046872">
    <property type="term" value="F:metal ion binding"/>
    <property type="evidence" value="ECO:0007669"/>
    <property type="project" value="UniProtKB-KW"/>
</dbReference>
<evidence type="ECO:0000256" key="12">
    <source>
        <dbReference type="ARBA" id="ARBA00023242"/>
    </source>
</evidence>
<evidence type="ECO:0000313" key="14">
    <source>
        <dbReference type="EMBL" id="CAG9794947.1"/>
    </source>
</evidence>
<dbReference type="GO" id="GO:0003678">
    <property type="term" value="F:DNA helicase activity"/>
    <property type="evidence" value="ECO:0007669"/>
    <property type="project" value="InterPro"/>
</dbReference>
<feature type="domain" description="Helicase ATP-binding" evidence="13">
    <location>
        <begin position="94"/>
        <end position="591"/>
    </location>
</feature>
<organism evidence="14 15">
    <name type="scientific">Diatraea saccharalis</name>
    <name type="common">sugarcane borer</name>
    <dbReference type="NCBI Taxonomy" id="40085"/>
    <lineage>
        <taxon>Eukaryota</taxon>
        <taxon>Metazoa</taxon>
        <taxon>Ecdysozoa</taxon>
        <taxon>Arthropoda</taxon>
        <taxon>Hexapoda</taxon>
        <taxon>Insecta</taxon>
        <taxon>Pterygota</taxon>
        <taxon>Neoptera</taxon>
        <taxon>Endopterygota</taxon>
        <taxon>Lepidoptera</taxon>
        <taxon>Glossata</taxon>
        <taxon>Ditrysia</taxon>
        <taxon>Pyraloidea</taxon>
        <taxon>Crambidae</taxon>
        <taxon>Crambinae</taxon>
        <taxon>Diatraea</taxon>
    </lineage>
</organism>
<dbReference type="PANTHER" id="PTHR11472">
    <property type="entry name" value="DNA REPAIR DEAD HELICASE RAD3/XP-D SUBFAMILY MEMBER"/>
    <property type="match status" value="1"/>
</dbReference>
<comment type="similarity">
    <text evidence="3">Belongs to the DEAD box helicase family. DEAH subfamily. DDX11/CHL1 sub-subfamily.</text>
</comment>
<keyword evidence="8" id="KW-0067">ATP-binding</keyword>
<evidence type="ECO:0000256" key="7">
    <source>
        <dbReference type="ARBA" id="ARBA00022806"/>
    </source>
</evidence>
<evidence type="ECO:0000256" key="1">
    <source>
        <dbReference type="ARBA" id="ARBA00001966"/>
    </source>
</evidence>
<proteinExistence type="inferred from homology"/>
<comment type="cofactor">
    <cofactor evidence="1">
        <name>[4Fe-4S] cluster</name>
        <dbReference type="ChEBI" id="CHEBI:49883"/>
    </cofactor>
</comment>
<evidence type="ECO:0000256" key="4">
    <source>
        <dbReference type="ARBA" id="ARBA00022723"/>
    </source>
</evidence>
<keyword evidence="4" id="KW-0479">Metal-binding</keyword>
<dbReference type="InterPro" id="IPR006554">
    <property type="entry name" value="Helicase-like_DEXD_c2"/>
</dbReference>
<keyword evidence="15" id="KW-1185">Reference proteome</keyword>
<dbReference type="GO" id="GO:0034085">
    <property type="term" value="P:establishment of sister chromatid cohesion"/>
    <property type="evidence" value="ECO:0007669"/>
    <property type="project" value="TreeGrafter"/>
</dbReference>
<evidence type="ECO:0000256" key="2">
    <source>
        <dbReference type="ARBA" id="ARBA00004123"/>
    </source>
</evidence>
<dbReference type="NCBIfam" id="TIGR00604">
    <property type="entry name" value="rad3"/>
    <property type="match status" value="1"/>
</dbReference>
<dbReference type="GO" id="GO:0003677">
    <property type="term" value="F:DNA binding"/>
    <property type="evidence" value="ECO:0007669"/>
    <property type="project" value="InterPro"/>
</dbReference>
<dbReference type="InterPro" id="IPR014013">
    <property type="entry name" value="Helic_SF1/SF2_ATP-bd_DinG/Rad3"/>
</dbReference>